<keyword evidence="5" id="KW-0687">Ribonucleoprotein</keyword>
<evidence type="ECO:0000256" key="1">
    <source>
        <dbReference type="ARBA" id="ARBA00010254"/>
    </source>
</evidence>
<accession>X1KUL7</accession>
<feature type="region of interest" description="Disordered" evidence="6">
    <location>
        <begin position="92"/>
        <end position="111"/>
    </location>
</feature>
<keyword evidence="2" id="KW-0699">rRNA-binding</keyword>
<evidence type="ECO:0000313" key="7">
    <source>
        <dbReference type="EMBL" id="GAH85673.1"/>
    </source>
</evidence>
<evidence type="ECO:0000256" key="6">
    <source>
        <dbReference type="SAM" id="MobiDB-lite"/>
    </source>
</evidence>
<gene>
    <name evidence="7" type="ORF">S03H2_59873</name>
</gene>
<comment type="caution">
    <text evidence="7">The sequence shown here is derived from an EMBL/GenBank/DDBJ whole genome shotgun (WGS) entry which is preliminary data.</text>
</comment>
<dbReference type="Gene3D" id="2.40.50.140">
    <property type="entry name" value="Nucleic acid-binding proteins"/>
    <property type="match status" value="1"/>
</dbReference>
<dbReference type="PANTHER" id="PTHR10744">
    <property type="entry name" value="40S RIBOSOMAL PROTEIN S11 FAMILY MEMBER"/>
    <property type="match status" value="1"/>
</dbReference>
<dbReference type="HAMAP" id="MF_01345_B">
    <property type="entry name" value="Ribosomal_uS17_B"/>
    <property type="match status" value="1"/>
</dbReference>
<dbReference type="AlphaFoldDB" id="X1KUL7"/>
<dbReference type="GO" id="GO:0006412">
    <property type="term" value="P:translation"/>
    <property type="evidence" value="ECO:0007669"/>
    <property type="project" value="InterPro"/>
</dbReference>
<dbReference type="CDD" id="cd00364">
    <property type="entry name" value="Ribosomal_uS17"/>
    <property type="match status" value="1"/>
</dbReference>
<dbReference type="InterPro" id="IPR019984">
    <property type="entry name" value="Ribosomal_uS17_bact/chlr"/>
</dbReference>
<evidence type="ECO:0000256" key="5">
    <source>
        <dbReference type="ARBA" id="ARBA00023274"/>
    </source>
</evidence>
<keyword evidence="4" id="KW-0689">Ribosomal protein</keyword>
<dbReference type="Pfam" id="PF00366">
    <property type="entry name" value="Ribosomal_S17"/>
    <property type="match status" value="1"/>
</dbReference>
<comment type="similarity">
    <text evidence="1">Belongs to the universal ribosomal protein uS17 family.</text>
</comment>
<feature type="compositionally biased region" description="Polar residues" evidence="6">
    <location>
        <begin position="1"/>
        <end position="10"/>
    </location>
</feature>
<sequence>MNRPQSNQRRMQGVVVSDRSSKTITVRVSQRFPHPKYGKMVRRDRKVHAHDEAGEAHVGDTVEVVECRPMSRTKRWRLVRVIERNPEAGLSAEMQPKAFEQEAQQAGESVQ</sequence>
<evidence type="ECO:0000256" key="2">
    <source>
        <dbReference type="ARBA" id="ARBA00022730"/>
    </source>
</evidence>
<dbReference type="NCBIfam" id="TIGR03635">
    <property type="entry name" value="uS17_bact"/>
    <property type="match status" value="1"/>
</dbReference>
<dbReference type="GO" id="GO:0019843">
    <property type="term" value="F:rRNA binding"/>
    <property type="evidence" value="ECO:0007669"/>
    <property type="project" value="UniProtKB-KW"/>
</dbReference>
<dbReference type="InterPro" id="IPR000266">
    <property type="entry name" value="Ribosomal_uS17"/>
</dbReference>
<evidence type="ECO:0000256" key="3">
    <source>
        <dbReference type="ARBA" id="ARBA00022884"/>
    </source>
</evidence>
<dbReference type="GO" id="GO:0022627">
    <property type="term" value="C:cytosolic small ribosomal subunit"/>
    <property type="evidence" value="ECO:0007669"/>
    <property type="project" value="TreeGrafter"/>
</dbReference>
<dbReference type="PANTHER" id="PTHR10744:SF1">
    <property type="entry name" value="SMALL RIBOSOMAL SUBUNIT PROTEIN US17M"/>
    <property type="match status" value="1"/>
</dbReference>
<name>X1KUL7_9ZZZZ</name>
<keyword evidence="3" id="KW-0694">RNA-binding</keyword>
<proteinExistence type="inferred from homology"/>
<dbReference type="SUPFAM" id="SSF50249">
    <property type="entry name" value="Nucleic acid-binding proteins"/>
    <property type="match status" value="1"/>
</dbReference>
<evidence type="ECO:0000256" key="4">
    <source>
        <dbReference type="ARBA" id="ARBA00022980"/>
    </source>
</evidence>
<feature type="region of interest" description="Disordered" evidence="6">
    <location>
        <begin position="1"/>
        <end position="22"/>
    </location>
</feature>
<dbReference type="PRINTS" id="PR00973">
    <property type="entry name" value="RIBOSOMALS17"/>
</dbReference>
<dbReference type="NCBIfam" id="NF004123">
    <property type="entry name" value="PRK05610.1"/>
    <property type="match status" value="1"/>
</dbReference>
<evidence type="ECO:0008006" key="8">
    <source>
        <dbReference type="Google" id="ProtNLM"/>
    </source>
</evidence>
<protein>
    <recommendedName>
        <fullName evidence="8">30S ribosomal protein S17</fullName>
    </recommendedName>
</protein>
<organism evidence="7">
    <name type="scientific">marine sediment metagenome</name>
    <dbReference type="NCBI Taxonomy" id="412755"/>
    <lineage>
        <taxon>unclassified sequences</taxon>
        <taxon>metagenomes</taxon>
        <taxon>ecological metagenomes</taxon>
    </lineage>
</organism>
<reference evidence="7" key="1">
    <citation type="journal article" date="2014" name="Front. Microbiol.">
        <title>High frequency of phylogenetically diverse reductive dehalogenase-homologous genes in deep subseafloor sedimentary metagenomes.</title>
        <authorList>
            <person name="Kawai M."/>
            <person name="Futagami T."/>
            <person name="Toyoda A."/>
            <person name="Takaki Y."/>
            <person name="Nishi S."/>
            <person name="Hori S."/>
            <person name="Arai W."/>
            <person name="Tsubouchi T."/>
            <person name="Morono Y."/>
            <person name="Uchiyama I."/>
            <person name="Ito T."/>
            <person name="Fujiyama A."/>
            <person name="Inagaki F."/>
            <person name="Takami H."/>
        </authorList>
    </citation>
    <scope>NUCLEOTIDE SEQUENCE</scope>
    <source>
        <strain evidence="7">Expedition CK06-06</strain>
    </source>
</reference>
<dbReference type="GO" id="GO:0003735">
    <property type="term" value="F:structural constituent of ribosome"/>
    <property type="evidence" value="ECO:0007669"/>
    <property type="project" value="InterPro"/>
</dbReference>
<dbReference type="InterPro" id="IPR012340">
    <property type="entry name" value="NA-bd_OB-fold"/>
</dbReference>
<feature type="compositionally biased region" description="Polar residues" evidence="6">
    <location>
        <begin position="102"/>
        <end position="111"/>
    </location>
</feature>
<dbReference type="EMBL" id="BARU01038532">
    <property type="protein sequence ID" value="GAH85673.1"/>
    <property type="molecule type" value="Genomic_DNA"/>
</dbReference>